<dbReference type="GO" id="GO:0009279">
    <property type="term" value="C:cell outer membrane"/>
    <property type="evidence" value="ECO:0007669"/>
    <property type="project" value="UniProtKB-SubCell"/>
</dbReference>
<feature type="signal peptide" evidence="2">
    <location>
        <begin position="1"/>
        <end position="24"/>
    </location>
</feature>
<proteinExistence type="inferred from homology"/>
<dbReference type="SUPFAM" id="SSF56935">
    <property type="entry name" value="Porins"/>
    <property type="match status" value="1"/>
</dbReference>
<dbReference type="InterPro" id="IPR012910">
    <property type="entry name" value="Plug_dom"/>
</dbReference>
<evidence type="ECO:0000256" key="1">
    <source>
        <dbReference type="PROSITE-ProRule" id="PRU01360"/>
    </source>
</evidence>
<feature type="chain" id="PRO_5030673096" evidence="2">
    <location>
        <begin position="25"/>
        <end position="805"/>
    </location>
</feature>
<keyword evidence="1" id="KW-0813">Transport</keyword>
<keyword evidence="5" id="KW-1185">Reference proteome</keyword>
<organism evidence="4 5">
    <name type="scientific">Marinobacterium marinum</name>
    <dbReference type="NCBI Taxonomy" id="2756129"/>
    <lineage>
        <taxon>Bacteria</taxon>
        <taxon>Pseudomonadati</taxon>
        <taxon>Pseudomonadota</taxon>
        <taxon>Gammaproteobacteria</taxon>
        <taxon>Oceanospirillales</taxon>
        <taxon>Oceanospirillaceae</taxon>
        <taxon>Marinobacterium</taxon>
    </lineage>
</organism>
<evidence type="ECO:0000313" key="5">
    <source>
        <dbReference type="Proteomes" id="UP000538931"/>
    </source>
</evidence>
<dbReference type="InterPro" id="IPR037066">
    <property type="entry name" value="Plug_dom_sf"/>
</dbReference>
<dbReference type="InterPro" id="IPR039426">
    <property type="entry name" value="TonB-dep_rcpt-like"/>
</dbReference>
<comment type="caution">
    <text evidence="4">The sequence shown here is derived from an EMBL/GenBank/DDBJ whole genome shotgun (WGS) entry which is preliminary data.</text>
</comment>
<dbReference type="EMBL" id="JACEMT010000051">
    <property type="protein sequence ID" value="MBA4502940.1"/>
    <property type="molecule type" value="Genomic_DNA"/>
</dbReference>
<keyword evidence="1" id="KW-0812">Transmembrane</keyword>
<feature type="domain" description="TonB-dependent receptor plug" evidence="3">
    <location>
        <begin position="54"/>
        <end position="183"/>
    </location>
</feature>
<keyword evidence="1" id="KW-0472">Membrane</keyword>
<sequence length="805" mass="90142">MLSDSHLPSIVALLTGLYGASANAQTTQTNENCTDRQQHSCVQTLPEVTVTGQNLATGVQVLDHALIEQLPTGAGNLADLLRINPAVDFSRKGRGSTNSGVMRPEEFSFHGQAYYQNLFMIDGIGVNNDINPASGNSDYGTPGLTKTDSGSSPQGYYLDVGLLEQIEVYDSNVPAGFGGFTGGVVNARMKRYDGHDFVDLRYGLQRDEWESFHVDPRDLDKFQNAGSYNAKFTPIYHKDSYHFSAQQGLTERSGMTLGMSRRTSDFRQTEPDGDQIDFNDRIDNLHARLDTHWNQQLESGFSLRYSERHHDGITSPLYDAPYVQDHRGIGLGGNIKYRLPGGHTFSMDAGLDRMQDDIDSTSAVAFQDLNTGVSRGGFGDSERTQTSFTLAPKLELATRRGSTAEHQLTVGGELRYVDSHYNRPEDVIIDRYYRPSPRPNGKQREVTRYASGNIGVDYLSKSIYLDDRIRWHRLNLRLGLRADHNDWLNNLDIAPRLSADWDLYGDGRTRLLAGANRYYGRSFLQYAINDALNGMTTKTRYKNDGSIEVIHGLDRSGQLDLATPYSDELMLGWVQQAGPFNSTLKLVQRDSRNGIRSIREDGQKRYDNSGRSETLSLTWELDHADTPLIIGNSATVTRLALGWKDSTGNLQGNPHTGLGDDYESVGNDEPVLYQGVLIDRRELPAWDYNIPLHVSLSSVTRMPAWNLTWSNFINLNNGGTIARDTRRNSADGHDIYEDFTLEDLITLDTKVQWKPRLWTASQGYVRVEVSNVLDQVINTKTSDLDGVRDAYTPGRKVWLEVGMRF</sequence>
<evidence type="ECO:0000259" key="3">
    <source>
        <dbReference type="Pfam" id="PF07715"/>
    </source>
</evidence>
<reference evidence="4 5" key="1">
    <citation type="submission" date="2020-07" db="EMBL/GenBank/DDBJ databases">
        <title>Bacterium isolated from marien macroalgae.</title>
        <authorList>
            <person name="Zhu K."/>
            <person name="Lu D."/>
            <person name="Du Z."/>
        </authorList>
    </citation>
    <scope>NUCLEOTIDE SEQUENCE [LARGE SCALE GENOMIC DNA]</scope>
    <source>
        <strain evidence="4 5">3-1745</strain>
    </source>
</reference>
<dbReference type="Pfam" id="PF07715">
    <property type="entry name" value="Plug"/>
    <property type="match status" value="1"/>
</dbReference>
<accession>A0A7W1WZ74</accession>
<keyword evidence="4" id="KW-0675">Receptor</keyword>
<comment type="subcellular location">
    <subcellularLocation>
        <location evidence="1">Cell outer membrane</location>
        <topology evidence="1">Multi-pass membrane protein</topology>
    </subcellularLocation>
</comment>
<gene>
    <name evidence="4" type="ORF">H1S06_11265</name>
</gene>
<dbReference type="Gene3D" id="2.170.130.10">
    <property type="entry name" value="TonB-dependent receptor, plug domain"/>
    <property type="match status" value="1"/>
</dbReference>
<dbReference type="AlphaFoldDB" id="A0A7W1WZ74"/>
<dbReference type="Proteomes" id="UP000538931">
    <property type="component" value="Unassembled WGS sequence"/>
</dbReference>
<keyword evidence="1" id="KW-1134">Transmembrane beta strand</keyword>
<evidence type="ECO:0000313" key="4">
    <source>
        <dbReference type="EMBL" id="MBA4502940.1"/>
    </source>
</evidence>
<name>A0A7W1WZ74_9GAMM</name>
<dbReference type="PROSITE" id="PS52016">
    <property type="entry name" value="TONB_DEPENDENT_REC_3"/>
    <property type="match status" value="1"/>
</dbReference>
<comment type="similarity">
    <text evidence="1">Belongs to the TonB-dependent receptor family.</text>
</comment>
<dbReference type="RefSeq" id="WP_181740222.1">
    <property type="nucleotide sequence ID" value="NZ_JACEMT010000051.1"/>
</dbReference>
<evidence type="ECO:0000256" key="2">
    <source>
        <dbReference type="SAM" id="SignalP"/>
    </source>
</evidence>
<keyword evidence="2" id="KW-0732">Signal</keyword>
<protein>
    <submittedName>
        <fullName evidence="4">TonB-dependent receptor plug domain-containing protein</fullName>
    </submittedName>
</protein>
<keyword evidence="1" id="KW-0998">Cell outer membrane</keyword>